<keyword evidence="3" id="KW-1185">Reference proteome</keyword>
<dbReference type="InParanoid" id="B8CBW1"/>
<reference evidence="2 3" key="1">
    <citation type="journal article" date="2004" name="Science">
        <title>The genome of the diatom Thalassiosira pseudonana: ecology, evolution, and metabolism.</title>
        <authorList>
            <person name="Armbrust E.V."/>
            <person name="Berges J.A."/>
            <person name="Bowler C."/>
            <person name="Green B.R."/>
            <person name="Martinez D."/>
            <person name="Putnam N.H."/>
            <person name="Zhou S."/>
            <person name="Allen A.E."/>
            <person name="Apt K.E."/>
            <person name="Bechner M."/>
            <person name="Brzezinski M.A."/>
            <person name="Chaal B.K."/>
            <person name="Chiovitti A."/>
            <person name="Davis A.K."/>
            <person name="Demarest M.S."/>
            <person name="Detter J.C."/>
            <person name="Glavina T."/>
            <person name="Goodstein D."/>
            <person name="Hadi M.Z."/>
            <person name="Hellsten U."/>
            <person name="Hildebrand M."/>
            <person name="Jenkins B.D."/>
            <person name="Jurka J."/>
            <person name="Kapitonov V.V."/>
            <person name="Kroger N."/>
            <person name="Lau W.W."/>
            <person name="Lane T.W."/>
            <person name="Larimer F.W."/>
            <person name="Lippmeier J.C."/>
            <person name="Lucas S."/>
            <person name="Medina M."/>
            <person name="Montsant A."/>
            <person name="Obornik M."/>
            <person name="Parker M.S."/>
            <person name="Palenik B."/>
            <person name="Pazour G.J."/>
            <person name="Richardson P.M."/>
            <person name="Rynearson T.A."/>
            <person name="Saito M.A."/>
            <person name="Schwartz D.C."/>
            <person name="Thamatrakoln K."/>
            <person name="Valentin K."/>
            <person name="Vardi A."/>
            <person name="Wilkerson F.P."/>
            <person name="Rokhsar D.S."/>
        </authorList>
    </citation>
    <scope>NUCLEOTIDE SEQUENCE [LARGE SCALE GENOMIC DNA]</scope>
    <source>
        <strain evidence="2 3">CCMP1335</strain>
    </source>
</reference>
<sequence length="166" mass="18976">MMDATVSLSSSSSSSIATNSCRQGPEVCFSQDIEIRFIPNEVKNRHDLWFSEKEINSFKNQPKLMLGTLKANGLTLAQVAKENIESSEVFMGLDNYMTESSASEIVIRRKMMYRDLMREQKRQRSGVYDADMFTRVARAHSSWFMNRAFIIAKIHSDDADAKDTTR</sequence>
<evidence type="ECO:0000313" key="2">
    <source>
        <dbReference type="EMBL" id="EED89196.1"/>
    </source>
</evidence>
<proteinExistence type="predicted"/>
<reference evidence="2 3" key="2">
    <citation type="journal article" date="2008" name="Nature">
        <title>The Phaeodactylum genome reveals the evolutionary history of diatom genomes.</title>
        <authorList>
            <person name="Bowler C."/>
            <person name="Allen A.E."/>
            <person name="Badger J.H."/>
            <person name="Grimwood J."/>
            <person name="Jabbari K."/>
            <person name="Kuo A."/>
            <person name="Maheswari U."/>
            <person name="Martens C."/>
            <person name="Maumus F."/>
            <person name="Otillar R.P."/>
            <person name="Rayko E."/>
            <person name="Salamov A."/>
            <person name="Vandepoele K."/>
            <person name="Beszteri B."/>
            <person name="Gruber A."/>
            <person name="Heijde M."/>
            <person name="Katinka M."/>
            <person name="Mock T."/>
            <person name="Valentin K."/>
            <person name="Verret F."/>
            <person name="Berges J.A."/>
            <person name="Brownlee C."/>
            <person name="Cadoret J.P."/>
            <person name="Chiovitti A."/>
            <person name="Choi C.J."/>
            <person name="Coesel S."/>
            <person name="De Martino A."/>
            <person name="Detter J.C."/>
            <person name="Durkin C."/>
            <person name="Falciatore A."/>
            <person name="Fournet J."/>
            <person name="Haruta M."/>
            <person name="Huysman M.J."/>
            <person name="Jenkins B.D."/>
            <person name="Jiroutova K."/>
            <person name="Jorgensen R.E."/>
            <person name="Joubert Y."/>
            <person name="Kaplan A."/>
            <person name="Kroger N."/>
            <person name="Kroth P.G."/>
            <person name="La Roche J."/>
            <person name="Lindquist E."/>
            <person name="Lommer M."/>
            <person name="Martin-Jezequel V."/>
            <person name="Lopez P.J."/>
            <person name="Lucas S."/>
            <person name="Mangogna M."/>
            <person name="McGinnis K."/>
            <person name="Medlin L.K."/>
            <person name="Montsant A."/>
            <person name="Oudot-Le Secq M.P."/>
            <person name="Napoli C."/>
            <person name="Obornik M."/>
            <person name="Parker M.S."/>
            <person name="Petit J.L."/>
            <person name="Porcel B.M."/>
            <person name="Poulsen N."/>
            <person name="Robison M."/>
            <person name="Rychlewski L."/>
            <person name="Rynearson T.A."/>
            <person name="Schmutz J."/>
            <person name="Shapiro H."/>
            <person name="Siaut M."/>
            <person name="Stanley M."/>
            <person name="Sussman M.R."/>
            <person name="Taylor A.R."/>
            <person name="Vardi A."/>
            <person name="von Dassow P."/>
            <person name="Vyverman W."/>
            <person name="Willis A."/>
            <person name="Wyrwicz L.S."/>
            <person name="Rokhsar D.S."/>
            <person name="Weissenbach J."/>
            <person name="Armbrust E.V."/>
            <person name="Green B.R."/>
            <person name="Van de Peer Y."/>
            <person name="Grigoriev I.V."/>
        </authorList>
    </citation>
    <scope>NUCLEOTIDE SEQUENCE [LARGE SCALE GENOMIC DNA]</scope>
    <source>
        <strain evidence="2 3">CCMP1335</strain>
    </source>
</reference>
<dbReference type="Proteomes" id="UP000001449">
    <property type="component" value="Chromosome 13"/>
</dbReference>
<dbReference type="KEGG" id="tps:THAPSDRAFT_9632"/>
<dbReference type="HOGENOM" id="CLU_1622347_0_0_1"/>
<evidence type="ECO:0000256" key="1">
    <source>
        <dbReference type="SAM" id="MobiDB-lite"/>
    </source>
</evidence>
<dbReference type="GeneID" id="7450526"/>
<organism evidence="2 3">
    <name type="scientific">Thalassiosira pseudonana</name>
    <name type="common">Marine diatom</name>
    <name type="synonym">Cyclotella nana</name>
    <dbReference type="NCBI Taxonomy" id="35128"/>
    <lineage>
        <taxon>Eukaryota</taxon>
        <taxon>Sar</taxon>
        <taxon>Stramenopiles</taxon>
        <taxon>Ochrophyta</taxon>
        <taxon>Bacillariophyta</taxon>
        <taxon>Coscinodiscophyceae</taxon>
        <taxon>Thalassiosirophycidae</taxon>
        <taxon>Thalassiosirales</taxon>
        <taxon>Thalassiosiraceae</taxon>
        <taxon>Thalassiosira</taxon>
    </lineage>
</organism>
<dbReference type="OMA" id="HANCRMI"/>
<evidence type="ECO:0000313" key="3">
    <source>
        <dbReference type="Proteomes" id="UP000001449"/>
    </source>
</evidence>
<dbReference type="RefSeq" id="XP_002293460.1">
    <property type="nucleotide sequence ID" value="XM_002293424.1"/>
</dbReference>
<name>B8CBW1_THAPS</name>
<protein>
    <submittedName>
        <fullName evidence="2">Uncharacterized protein</fullName>
    </submittedName>
</protein>
<dbReference type="EMBL" id="CM000648">
    <property type="protein sequence ID" value="EED89196.1"/>
    <property type="molecule type" value="Genomic_DNA"/>
</dbReference>
<accession>B8CBW1</accession>
<gene>
    <name evidence="2" type="ORF">THAPSDRAFT_9632</name>
</gene>
<feature type="region of interest" description="Disordered" evidence="1">
    <location>
        <begin position="1"/>
        <end position="22"/>
    </location>
</feature>
<dbReference type="PaxDb" id="35128-Thaps9632"/>
<dbReference type="eggNOG" id="ENOG502TB8M">
    <property type="taxonomic scope" value="Eukaryota"/>
</dbReference>
<dbReference type="AlphaFoldDB" id="B8CBW1"/>